<dbReference type="Gene3D" id="1.10.10.2910">
    <property type="match status" value="1"/>
</dbReference>
<evidence type="ECO:0000313" key="3">
    <source>
        <dbReference type="Proteomes" id="UP001600107"/>
    </source>
</evidence>
<dbReference type="InterPro" id="IPR010359">
    <property type="entry name" value="IrrE_HExxH"/>
</dbReference>
<sequence>MVTVNDKILEVRANKFRRENGIGNENAIDFEKLLRSLDVLTYFRPLNGEFSGMALKTKNSNFMLVNTCHSVGRQHFTIGHELYHLFIQEGFSFQMCKAGKFDKKDREEYNADIFSSYFLMPEAGIIKQIPEEELAWGGEISLATIIKLEQYFGVSRTALLIRLDKIGLLRSDYSQYKKDIKKSAVEHGYSTLLYNATDKEAPIVVGNYGTKAKELFDKDKISESHYHSLMFDIGIDVDDPNIDEDGKEI</sequence>
<protein>
    <submittedName>
        <fullName evidence="2">ImmA/IrrE family metallo-endopeptidase</fullName>
    </submittedName>
</protein>
<feature type="domain" description="IrrE N-terminal-like" evidence="1">
    <location>
        <begin position="37"/>
        <end position="163"/>
    </location>
</feature>
<evidence type="ECO:0000313" key="2">
    <source>
        <dbReference type="EMBL" id="MFE3871923.1"/>
    </source>
</evidence>
<comment type="caution">
    <text evidence="2">The sequence shown here is derived from an EMBL/GenBank/DDBJ whole genome shotgun (WGS) entry which is preliminary data.</text>
</comment>
<proteinExistence type="predicted"/>
<reference evidence="2 3" key="1">
    <citation type="submission" date="2024-06" db="EMBL/GenBank/DDBJ databases">
        <title>Flavobacterium spp. isolated from glacier.</title>
        <authorList>
            <person name="Han D."/>
        </authorList>
    </citation>
    <scope>NUCLEOTIDE SEQUENCE [LARGE SCALE GENOMIC DNA]</scope>
    <source>
        <strain evidence="2 3">ZS1P70</strain>
    </source>
</reference>
<evidence type="ECO:0000259" key="1">
    <source>
        <dbReference type="Pfam" id="PF06114"/>
    </source>
</evidence>
<accession>A0ABW6I6N5</accession>
<keyword evidence="3" id="KW-1185">Reference proteome</keyword>
<dbReference type="InterPro" id="IPR052345">
    <property type="entry name" value="Rad_response_metalloprotease"/>
</dbReference>
<dbReference type="EMBL" id="JBHZPY010000010">
    <property type="protein sequence ID" value="MFE3871923.1"/>
    <property type="molecule type" value="Genomic_DNA"/>
</dbReference>
<dbReference type="RefSeq" id="WP_379852253.1">
    <property type="nucleotide sequence ID" value="NZ_JBHZPY010000010.1"/>
</dbReference>
<dbReference type="PANTHER" id="PTHR43236:SF1">
    <property type="entry name" value="BLL7220 PROTEIN"/>
    <property type="match status" value="1"/>
</dbReference>
<dbReference type="PANTHER" id="PTHR43236">
    <property type="entry name" value="ANTITOXIN HIGA1"/>
    <property type="match status" value="1"/>
</dbReference>
<dbReference type="Pfam" id="PF06114">
    <property type="entry name" value="Peptidase_M78"/>
    <property type="match status" value="1"/>
</dbReference>
<name>A0ABW6I6N5_9FLAO</name>
<gene>
    <name evidence="2" type="ORF">ACFX5F_11900</name>
</gene>
<organism evidence="2 3">
    <name type="scientific">Flavobacterium zhoui</name>
    <dbReference type="NCBI Taxonomy" id="3230414"/>
    <lineage>
        <taxon>Bacteria</taxon>
        <taxon>Pseudomonadati</taxon>
        <taxon>Bacteroidota</taxon>
        <taxon>Flavobacteriia</taxon>
        <taxon>Flavobacteriales</taxon>
        <taxon>Flavobacteriaceae</taxon>
        <taxon>Flavobacterium</taxon>
    </lineage>
</organism>
<dbReference type="Proteomes" id="UP001600107">
    <property type="component" value="Unassembled WGS sequence"/>
</dbReference>